<name>A0A0D2LGU9_9CHLO</name>
<reference evidence="2 3" key="1">
    <citation type="journal article" date="2013" name="BMC Genomics">
        <title>Reconstruction of the lipid metabolism for the microalga Monoraphidium neglectum from its genome sequence reveals characteristics suitable for biofuel production.</title>
        <authorList>
            <person name="Bogen C."/>
            <person name="Al-Dilaimi A."/>
            <person name="Albersmeier A."/>
            <person name="Wichmann J."/>
            <person name="Grundmann M."/>
            <person name="Rupp O."/>
            <person name="Lauersen K.J."/>
            <person name="Blifernez-Klassen O."/>
            <person name="Kalinowski J."/>
            <person name="Goesmann A."/>
            <person name="Mussgnug J.H."/>
            <person name="Kruse O."/>
        </authorList>
    </citation>
    <scope>NUCLEOTIDE SEQUENCE [LARGE SCALE GENOMIC DNA]</scope>
    <source>
        <strain evidence="2 3">SAG 48.87</strain>
    </source>
</reference>
<evidence type="ECO:0000313" key="3">
    <source>
        <dbReference type="Proteomes" id="UP000054498"/>
    </source>
</evidence>
<dbReference type="AlphaFoldDB" id="A0A0D2LGU9"/>
<dbReference type="EMBL" id="KK100467">
    <property type="protein sequence ID" value="KIZ05709.1"/>
    <property type="molecule type" value="Genomic_DNA"/>
</dbReference>
<feature type="compositionally biased region" description="Gly residues" evidence="1">
    <location>
        <begin position="122"/>
        <end position="132"/>
    </location>
</feature>
<feature type="compositionally biased region" description="Gly residues" evidence="1">
    <location>
        <begin position="281"/>
        <end position="296"/>
    </location>
</feature>
<dbReference type="OrthoDB" id="10681272at2759"/>
<dbReference type="GeneID" id="25735133"/>
<organism evidence="2 3">
    <name type="scientific">Monoraphidium neglectum</name>
    <dbReference type="NCBI Taxonomy" id="145388"/>
    <lineage>
        <taxon>Eukaryota</taxon>
        <taxon>Viridiplantae</taxon>
        <taxon>Chlorophyta</taxon>
        <taxon>core chlorophytes</taxon>
        <taxon>Chlorophyceae</taxon>
        <taxon>CS clade</taxon>
        <taxon>Sphaeropleales</taxon>
        <taxon>Selenastraceae</taxon>
        <taxon>Monoraphidium</taxon>
    </lineage>
</organism>
<feature type="region of interest" description="Disordered" evidence="1">
    <location>
        <begin position="109"/>
        <end position="132"/>
    </location>
</feature>
<gene>
    <name evidence="2" type="ORF">MNEG_2255</name>
</gene>
<dbReference type="Proteomes" id="UP000054498">
    <property type="component" value="Unassembled WGS sequence"/>
</dbReference>
<dbReference type="KEGG" id="mng:MNEG_2255"/>
<proteinExistence type="predicted"/>
<dbReference type="RefSeq" id="XP_013904728.1">
    <property type="nucleotide sequence ID" value="XM_014049274.1"/>
</dbReference>
<evidence type="ECO:0000256" key="1">
    <source>
        <dbReference type="SAM" id="MobiDB-lite"/>
    </source>
</evidence>
<evidence type="ECO:0000313" key="2">
    <source>
        <dbReference type="EMBL" id="KIZ05709.1"/>
    </source>
</evidence>
<sequence length="524" mass="52078">MRRQPLLDWPDPTAGAAAAEIAAAGQEVLQQARELAAGLAPGLMALMHTLGPREVSTLIYSWGRLGGAPCDELLAATLRRFIDLATHNTALGVGNACWGLAKLAESDTSHFSDSEQQQCQGSGRGAGDASGGAASGALMQSVVAAAAERLRELLMDEERGGAVVEARHVCDVLWAAGTLSCGVTPGQSLALGRRAASFTPAATRAIGPHSGAAASAAAGGCGMEGRFATHGSAVAPYALLQALGELRQRPGWQEPYSAAEWLALVESVVFVGAGDGGYNGGNCGGGRDGGGGGGSGRVELRPDDSLAKAGSPDFASGDHGSVADQQPRGASHALAPHAHPQSHARQPPPMARMRIGCIAGLLRTVARLALGSSPCLAPAAAARCGQELLRQAAAAAAAVTAPGAPQPPPGALGDAAAVLDCAAALGAAAGDRGGRAAFAAVCNAAAELLHAPSPGPAAAPAPAWLCQIASALSRARHRDDNLMRLILQAAGGLAATPGPAGRVTLQQAATIGHAAAALEMPVAA</sequence>
<feature type="region of interest" description="Disordered" evidence="1">
    <location>
        <begin position="281"/>
        <end position="349"/>
    </location>
</feature>
<keyword evidence="3" id="KW-1185">Reference proteome</keyword>
<accession>A0A0D2LGU9</accession>
<protein>
    <submittedName>
        <fullName evidence="2">Uncharacterized protein</fullName>
    </submittedName>
</protein>